<dbReference type="Pfam" id="PF14031">
    <property type="entry name" value="D-ser_dehydrat"/>
    <property type="match status" value="1"/>
</dbReference>
<dbReference type="RefSeq" id="XP_018988721.1">
    <property type="nucleotide sequence ID" value="XM_019143058.1"/>
</dbReference>
<gene>
    <name evidence="15" type="ORF">L202_08215</name>
</gene>
<dbReference type="Proteomes" id="UP000094065">
    <property type="component" value="Unassembled WGS sequence"/>
</dbReference>
<reference evidence="15 16" key="1">
    <citation type="submission" date="2016-06" db="EMBL/GenBank/DDBJ databases">
        <title>Evolution of pathogenesis and genome organization in the Tremellales.</title>
        <authorList>
            <person name="Cuomo C."/>
            <person name="Litvintseva A."/>
            <person name="Heitman J."/>
            <person name="Chen Y."/>
            <person name="Sun S."/>
            <person name="Springer D."/>
            <person name="Dromer F."/>
            <person name="Young S."/>
            <person name="Zeng Q."/>
            <person name="Chapman S."/>
            <person name="Gujja S."/>
            <person name="Saif S."/>
            <person name="Birren B."/>
        </authorList>
    </citation>
    <scope>NUCLEOTIDE SEQUENCE [LARGE SCALE GENOMIC DNA]</scope>
    <source>
        <strain evidence="15 16">CBS 6039</strain>
    </source>
</reference>
<sequence>MSTSTPLSFYSLPDKGQLQKAFVGKPLSALRTPALIVDRKVFKENCERVTREANARGMAFRAHVKTHKTTEGTRMQVEAAGGVKAVIASTMVEVWQVVQSGLVEEGLVDDILYSMPIGADKLDDITSAQEAMAGKGVIRIMVDHAQQIQFLQAYNKKLDGEGKERGKWSVFVKVDGGGRRAGAPPESEQMKDLLAAILAAPEAISIFGFYSHFGQSYASSSLAAGSSFFHAEIACTQTAAKLARSLGAQGDWVISVGATPTAHAAVQEAVTDLKVHGKLELHAGCYCMNDLQQLSTSLPSPSHLALSVLSRVVSLYPAEDRREAMCDTGALAVSKDTGRQPGYGRVIWPKKAEGWDLGRISQEHGTLARREGGGGGEGELEIGDLIRILPQHACLVCACFPWMYVVEDGGEEVVDVWVPWKGW</sequence>
<evidence type="ECO:0000256" key="5">
    <source>
        <dbReference type="ARBA" id="ARBA00022723"/>
    </source>
</evidence>
<dbReference type="Gene3D" id="2.40.37.20">
    <property type="entry name" value="D-serine dehydratase-like domain"/>
    <property type="match status" value="1"/>
</dbReference>
<keyword evidence="4" id="KW-0216">Detoxification</keyword>
<dbReference type="GO" id="GO:0046872">
    <property type="term" value="F:metal ion binding"/>
    <property type="evidence" value="ECO:0007669"/>
    <property type="project" value="UniProtKB-KW"/>
</dbReference>
<evidence type="ECO:0000256" key="7">
    <source>
        <dbReference type="ARBA" id="ARBA00022898"/>
    </source>
</evidence>
<dbReference type="InterPro" id="IPR026956">
    <property type="entry name" value="D-ser_dehydrat-like_dom"/>
</dbReference>
<name>A0A1E3H8Y0_9TREE</name>
<dbReference type="OrthoDB" id="20198at2759"/>
<comment type="similarity">
    <text evidence="3">Belongs to the DSD1 family.</text>
</comment>
<dbReference type="GO" id="GO:0009636">
    <property type="term" value="P:response to toxic substance"/>
    <property type="evidence" value="ECO:0007669"/>
    <property type="project" value="UniProtKB-KW"/>
</dbReference>
<evidence type="ECO:0000256" key="6">
    <source>
        <dbReference type="ARBA" id="ARBA00022833"/>
    </source>
</evidence>
<dbReference type="FunFam" id="3.20.20.10:FF:000016">
    <property type="entry name" value="D-serine dehydratase"/>
    <property type="match status" value="1"/>
</dbReference>
<comment type="caution">
    <text evidence="15">The sequence shown here is derived from an EMBL/GenBank/DDBJ whole genome shotgun (WGS) entry which is preliminary data.</text>
</comment>
<keyword evidence="5" id="KW-0479">Metal-binding</keyword>
<dbReference type="SUPFAM" id="SSF51419">
    <property type="entry name" value="PLP-binding barrel"/>
    <property type="match status" value="1"/>
</dbReference>
<evidence type="ECO:0000259" key="14">
    <source>
        <dbReference type="SMART" id="SM01119"/>
    </source>
</evidence>
<evidence type="ECO:0000256" key="1">
    <source>
        <dbReference type="ARBA" id="ARBA00001933"/>
    </source>
</evidence>
<evidence type="ECO:0000313" key="15">
    <source>
        <dbReference type="EMBL" id="ODN72780.1"/>
    </source>
</evidence>
<dbReference type="EMBL" id="AWGJ01000014">
    <property type="protein sequence ID" value="ODN72780.1"/>
    <property type="molecule type" value="Genomic_DNA"/>
</dbReference>
<evidence type="ECO:0000256" key="12">
    <source>
        <dbReference type="ARBA" id="ARBA00069616"/>
    </source>
</evidence>
<evidence type="ECO:0000256" key="11">
    <source>
        <dbReference type="ARBA" id="ARBA00066349"/>
    </source>
</evidence>
<dbReference type="Gene3D" id="3.20.20.10">
    <property type="entry name" value="Alanine racemase"/>
    <property type="match status" value="1"/>
</dbReference>
<dbReference type="GO" id="GO:0008721">
    <property type="term" value="F:D-serine ammonia-lyase activity"/>
    <property type="evidence" value="ECO:0007669"/>
    <property type="project" value="UniProtKB-EC"/>
</dbReference>
<dbReference type="InterPro" id="IPR029066">
    <property type="entry name" value="PLP-binding_barrel"/>
</dbReference>
<comment type="cofactor">
    <cofactor evidence="2">
        <name>Zn(2+)</name>
        <dbReference type="ChEBI" id="CHEBI:29105"/>
    </cofactor>
</comment>
<dbReference type="GeneID" id="30159524"/>
<evidence type="ECO:0000256" key="2">
    <source>
        <dbReference type="ARBA" id="ARBA00001947"/>
    </source>
</evidence>
<dbReference type="PANTHER" id="PTHR28004">
    <property type="entry name" value="ZGC:162816-RELATED"/>
    <property type="match status" value="1"/>
</dbReference>
<dbReference type="EC" id="4.3.1.18" evidence="11"/>
<proteinExistence type="inferred from homology"/>
<dbReference type="AlphaFoldDB" id="A0A1E3H8Y0"/>
<organism evidence="15 16">
    <name type="scientific">Cryptococcus amylolentus CBS 6039</name>
    <dbReference type="NCBI Taxonomy" id="1295533"/>
    <lineage>
        <taxon>Eukaryota</taxon>
        <taxon>Fungi</taxon>
        <taxon>Dikarya</taxon>
        <taxon>Basidiomycota</taxon>
        <taxon>Agaricomycotina</taxon>
        <taxon>Tremellomycetes</taxon>
        <taxon>Tremellales</taxon>
        <taxon>Cryptococcaceae</taxon>
        <taxon>Cryptococcus</taxon>
    </lineage>
</organism>
<dbReference type="STRING" id="1295533.A0A1E3H8Y0"/>
<dbReference type="PANTHER" id="PTHR28004:SF2">
    <property type="entry name" value="D-SERINE DEHYDRATASE"/>
    <property type="match status" value="1"/>
</dbReference>
<evidence type="ECO:0000256" key="4">
    <source>
        <dbReference type="ARBA" id="ARBA00022575"/>
    </source>
</evidence>
<dbReference type="InterPro" id="IPR051466">
    <property type="entry name" value="D-amino_acid_metab_enzyme"/>
</dbReference>
<keyword evidence="16" id="KW-1185">Reference proteome</keyword>
<comment type="catalytic activity">
    <reaction evidence="9">
        <text>D-serine = pyruvate + NH4(+)</text>
        <dbReference type="Rhea" id="RHEA:13977"/>
        <dbReference type="ChEBI" id="CHEBI:15361"/>
        <dbReference type="ChEBI" id="CHEBI:28938"/>
        <dbReference type="ChEBI" id="CHEBI:35247"/>
        <dbReference type="EC" id="4.3.1.18"/>
    </reaction>
    <physiologicalReaction direction="left-to-right" evidence="9">
        <dbReference type="Rhea" id="RHEA:13978"/>
    </physiologicalReaction>
</comment>
<evidence type="ECO:0000256" key="9">
    <source>
        <dbReference type="ARBA" id="ARBA00051198"/>
    </source>
</evidence>
<dbReference type="SMART" id="SM01119">
    <property type="entry name" value="D-ser_dehydrat"/>
    <property type="match status" value="1"/>
</dbReference>
<dbReference type="InterPro" id="IPR001608">
    <property type="entry name" value="Ala_racemase_N"/>
</dbReference>
<evidence type="ECO:0000256" key="8">
    <source>
        <dbReference type="ARBA" id="ARBA00023239"/>
    </source>
</evidence>
<evidence type="ECO:0000313" key="16">
    <source>
        <dbReference type="Proteomes" id="UP000094065"/>
    </source>
</evidence>
<evidence type="ECO:0000256" key="3">
    <source>
        <dbReference type="ARBA" id="ARBA00005323"/>
    </source>
</evidence>
<feature type="domain" description="D-serine dehydratase-like" evidence="14">
    <location>
        <begin position="305"/>
        <end position="407"/>
    </location>
</feature>
<accession>A0A1E3H8Y0</accession>
<evidence type="ECO:0000256" key="10">
    <source>
        <dbReference type="ARBA" id="ARBA00055764"/>
    </source>
</evidence>
<keyword evidence="6" id="KW-0862">Zinc</keyword>
<comment type="cofactor">
    <cofactor evidence="1">
        <name>pyridoxal 5'-phosphate</name>
        <dbReference type="ChEBI" id="CHEBI:597326"/>
    </cofactor>
</comment>
<keyword evidence="8" id="KW-0456">Lyase</keyword>
<dbReference type="InterPro" id="IPR042208">
    <property type="entry name" value="D-ser_dehydrat-like_sf"/>
</dbReference>
<dbReference type="Pfam" id="PF01168">
    <property type="entry name" value="Ala_racemase_N"/>
    <property type="match status" value="1"/>
</dbReference>
<dbReference type="GO" id="GO:0036088">
    <property type="term" value="P:D-serine catabolic process"/>
    <property type="evidence" value="ECO:0007669"/>
    <property type="project" value="TreeGrafter"/>
</dbReference>
<protein>
    <recommendedName>
        <fullName evidence="12">D-serine dehydratase</fullName>
        <ecNumber evidence="11">4.3.1.18</ecNumber>
    </recommendedName>
    <alternativeName>
        <fullName evidence="13">D-serine deaminase</fullName>
    </alternativeName>
</protein>
<comment type="function">
    <text evidence="10">Catalyzes the conversion of D-serine to pyruvate and ammonia. May play a role in D-serine detoxification.</text>
</comment>
<evidence type="ECO:0000256" key="13">
    <source>
        <dbReference type="ARBA" id="ARBA00075219"/>
    </source>
</evidence>
<keyword evidence="7" id="KW-0663">Pyridoxal phosphate</keyword>